<comment type="caution">
    <text evidence="2">The sequence shown here is derived from an EMBL/GenBank/DDBJ whole genome shotgun (WGS) entry which is preliminary data.</text>
</comment>
<evidence type="ECO:0000256" key="1">
    <source>
        <dbReference type="SAM" id="Coils"/>
    </source>
</evidence>
<name>A0A8S1QUE5_9CILI</name>
<evidence type="ECO:0000313" key="2">
    <source>
        <dbReference type="EMBL" id="CAD8119209.1"/>
    </source>
</evidence>
<sequence length="242" mass="28422">MNNLNQIKCVLAILENSNFMLKPIIEKLKSISRIIDLNSNDEIIMYFQLFYSNLIHNWIALVTNREETKTKLNEIFMKIKSDSTILNLILNQIVQIQIKSLNKQLNNLLKKILNSKDSLDLFNSFEPANIRMYLLRIRLIFPNYVKELFLKLTPLEIVQIISDLDKIIPIDIQINYLKQHVNSNELQINNNNYYIMLQAANLKYLLFIQTLGQELSEILISNINYTIESFNINSLIMIVIEK</sequence>
<gene>
    <name evidence="2" type="ORF">PSON_ATCC_30995.1.T1200070</name>
</gene>
<protein>
    <submittedName>
        <fullName evidence="2">Uncharacterized protein</fullName>
    </submittedName>
</protein>
<dbReference type="AlphaFoldDB" id="A0A8S1QUE5"/>
<organism evidence="2 3">
    <name type="scientific">Paramecium sonneborni</name>
    <dbReference type="NCBI Taxonomy" id="65129"/>
    <lineage>
        <taxon>Eukaryota</taxon>
        <taxon>Sar</taxon>
        <taxon>Alveolata</taxon>
        <taxon>Ciliophora</taxon>
        <taxon>Intramacronucleata</taxon>
        <taxon>Oligohymenophorea</taxon>
        <taxon>Peniculida</taxon>
        <taxon>Parameciidae</taxon>
        <taxon>Paramecium</taxon>
    </lineage>
</organism>
<keyword evidence="1" id="KW-0175">Coiled coil</keyword>
<feature type="coiled-coil region" evidence="1">
    <location>
        <begin position="91"/>
        <end position="118"/>
    </location>
</feature>
<keyword evidence="3" id="KW-1185">Reference proteome</keyword>
<proteinExistence type="predicted"/>
<dbReference type="Proteomes" id="UP000692954">
    <property type="component" value="Unassembled WGS sequence"/>
</dbReference>
<accession>A0A8S1QUE5</accession>
<evidence type="ECO:0000313" key="3">
    <source>
        <dbReference type="Proteomes" id="UP000692954"/>
    </source>
</evidence>
<reference evidence="2" key="1">
    <citation type="submission" date="2021-01" db="EMBL/GenBank/DDBJ databases">
        <authorList>
            <consortium name="Genoscope - CEA"/>
            <person name="William W."/>
        </authorList>
    </citation>
    <scope>NUCLEOTIDE SEQUENCE</scope>
</reference>
<dbReference type="EMBL" id="CAJJDN010000120">
    <property type="protein sequence ID" value="CAD8119209.1"/>
    <property type="molecule type" value="Genomic_DNA"/>
</dbReference>